<keyword evidence="3" id="KW-1185">Reference proteome</keyword>
<proteinExistence type="predicted"/>
<protein>
    <submittedName>
        <fullName evidence="2">Uncharacterized protein</fullName>
    </submittedName>
</protein>
<dbReference type="EMBL" id="QGKV02000299">
    <property type="protein sequence ID" value="KAF3596824.1"/>
    <property type="molecule type" value="Genomic_DNA"/>
</dbReference>
<sequence>MEGFENRLFSESVHSCFLRQRRKRRSKPTKDDDSVAVQSTSPPSSSPEKGSGTTTEDDSLSDHRFSSVFSRLLRQNTDREHAQTKTTLSVLTATPSSSPSEE</sequence>
<feature type="compositionally biased region" description="Polar residues" evidence="1">
    <location>
        <begin position="84"/>
        <end position="102"/>
    </location>
</feature>
<organism evidence="2 3">
    <name type="scientific">Brassica cretica</name>
    <name type="common">Mustard</name>
    <dbReference type="NCBI Taxonomy" id="69181"/>
    <lineage>
        <taxon>Eukaryota</taxon>
        <taxon>Viridiplantae</taxon>
        <taxon>Streptophyta</taxon>
        <taxon>Embryophyta</taxon>
        <taxon>Tracheophyta</taxon>
        <taxon>Spermatophyta</taxon>
        <taxon>Magnoliopsida</taxon>
        <taxon>eudicotyledons</taxon>
        <taxon>Gunneridae</taxon>
        <taxon>Pentapetalae</taxon>
        <taxon>rosids</taxon>
        <taxon>malvids</taxon>
        <taxon>Brassicales</taxon>
        <taxon>Brassicaceae</taxon>
        <taxon>Brassiceae</taxon>
        <taxon>Brassica</taxon>
    </lineage>
</organism>
<feature type="compositionally biased region" description="Low complexity" evidence="1">
    <location>
        <begin position="39"/>
        <end position="54"/>
    </location>
</feature>
<reference evidence="2 3" key="1">
    <citation type="journal article" date="2020" name="BMC Genomics">
        <title>Intraspecific diversification of the crop wild relative Brassica cretica Lam. using demographic model selection.</title>
        <authorList>
            <person name="Kioukis A."/>
            <person name="Michalopoulou V.A."/>
            <person name="Briers L."/>
            <person name="Pirintsos S."/>
            <person name="Studholme D.J."/>
            <person name="Pavlidis P."/>
            <person name="Sarris P.F."/>
        </authorList>
    </citation>
    <scope>NUCLEOTIDE SEQUENCE [LARGE SCALE GENOMIC DNA]</scope>
    <source>
        <strain evidence="3">cv. PFS-1207/04</strain>
    </source>
</reference>
<evidence type="ECO:0000313" key="2">
    <source>
        <dbReference type="EMBL" id="KAF3596824.1"/>
    </source>
</evidence>
<name>A0ABQ7EIK9_BRACR</name>
<gene>
    <name evidence="2" type="ORF">DY000_02022512</name>
</gene>
<dbReference type="Proteomes" id="UP000266723">
    <property type="component" value="Unassembled WGS sequence"/>
</dbReference>
<evidence type="ECO:0000313" key="3">
    <source>
        <dbReference type="Proteomes" id="UP000266723"/>
    </source>
</evidence>
<evidence type="ECO:0000256" key="1">
    <source>
        <dbReference type="SAM" id="MobiDB-lite"/>
    </source>
</evidence>
<accession>A0ABQ7EIK9</accession>
<comment type="caution">
    <text evidence="2">The sequence shown here is derived from an EMBL/GenBank/DDBJ whole genome shotgun (WGS) entry which is preliminary data.</text>
</comment>
<feature type="region of interest" description="Disordered" evidence="1">
    <location>
        <begin position="18"/>
        <end position="102"/>
    </location>
</feature>